<evidence type="ECO:0000313" key="8">
    <source>
        <dbReference type="Proteomes" id="UP000318542"/>
    </source>
</evidence>
<keyword evidence="8" id="KW-1185">Reference proteome</keyword>
<evidence type="ECO:0000256" key="5">
    <source>
        <dbReference type="SAM" id="SignalP"/>
    </source>
</evidence>
<feature type="domain" description="NlpC/P60" evidence="6">
    <location>
        <begin position="78"/>
        <end position="202"/>
    </location>
</feature>
<evidence type="ECO:0000256" key="2">
    <source>
        <dbReference type="ARBA" id="ARBA00022670"/>
    </source>
</evidence>
<dbReference type="InterPro" id="IPR038765">
    <property type="entry name" value="Papain-like_cys_pep_sf"/>
</dbReference>
<organism evidence="7 8">
    <name type="scientific">Tepidimonas thermarum</name>
    <dbReference type="NCBI Taxonomy" id="335431"/>
    <lineage>
        <taxon>Bacteria</taxon>
        <taxon>Pseudomonadati</taxon>
        <taxon>Pseudomonadota</taxon>
        <taxon>Betaproteobacteria</taxon>
        <taxon>Burkholderiales</taxon>
        <taxon>Tepidimonas</taxon>
    </lineage>
</organism>
<dbReference type="Gene3D" id="3.90.1720.10">
    <property type="entry name" value="endopeptidase domain like (from Nostoc punctiforme)"/>
    <property type="match status" value="1"/>
</dbReference>
<dbReference type="InterPro" id="IPR000064">
    <property type="entry name" value="NLP_P60_dom"/>
</dbReference>
<sequence length="224" mass="23350">MIAMARLGSATRALRAAGLAATLVGLVGCASAPVAHDAGARAAPSASVRHPLPQAAAADDPIAQWLAGQHTAPAPPDDDKRTEVLAVALAYVGVPYRRGGSDYADGVDCSGFVQVAFRDALGVRLPRTASEQAEATRPIDPAALAAGDLVFFNTLGRPYSHVGIYVGQGRFVHSPRAGARVRLERMDSAYWRNRFDGARRIDFAPNDLQARADGGGPGTGGVQR</sequence>
<dbReference type="OrthoDB" id="9807055at2"/>
<keyword evidence="4" id="KW-0788">Thiol protease</keyword>
<dbReference type="Pfam" id="PF00877">
    <property type="entry name" value="NLPC_P60"/>
    <property type="match status" value="1"/>
</dbReference>
<gene>
    <name evidence="7" type="primary">mepH_1</name>
    <name evidence="7" type="ORF">Tther_01284</name>
</gene>
<dbReference type="EC" id="3.4.-.-" evidence="7"/>
<keyword evidence="3 7" id="KW-0378">Hydrolase</keyword>
<dbReference type="PANTHER" id="PTHR47053:SF1">
    <property type="entry name" value="MUREIN DD-ENDOPEPTIDASE MEPH-RELATED"/>
    <property type="match status" value="1"/>
</dbReference>
<evidence type="ECO:0000256" key="4">
    <source>
        <dbReference type="ARBA" id="ARBA00022807"/>
    </source>
</evidence>
<dbReference type="PANTHER" id="PTHR47053">
    <property type="entry name" value="MUREIN DD-ENDOPEPTIDASE MEPH-RELATED"/>
    <property type="match status" value="1"/>
</dbReference>
<comment type="similarity">
    <text evidence="1">Belongs to the peptidase C40 family.</text>
</comment>
<feature type="chain" id="PRO_5021836607" evidence="5">
    <location>
        <begin position="33"/>
        <end position="224"/>
    </location>
</feature>
<reference evidence="7 8" key="1">
    <citation type="submission" date="2019-07" db="EMBL/GenBank/DDBJ databases">
        <title>Tepidimonas thermarum AA-1 draft genome.</title>
        <authorList>
            <person name="Da Costa M.S."/>
            <person name="Froufe H.J.C."/>
            <person name="Egas C."/>
            <person name="Albuquerque L."/>
        </authorList>
    </citation>
    <scope>NUCLEOTIDE SEQUENCE [LARGE SCALE GENOMIC DNA]</scope>
    <source>
        <strain evidence="7 8">AA-1</strain>
    </source>
</reference>
<dbReference type="PROSITE" id="PS51935">
    <property type="entry name" value="NLPC_P60"/>
    <property type="match status" value="1"/>
</dbReference>
<evidence type="ECO:0000256" key="3">
    <source>
        <dbReference type="ARBA" id="ARBA00022801"/>
    </source>
</evidence>
<comment type="caution">
    <text evidence="7">The sequence shown here is derived from an EMBL/GenBank/DDBJ whole genome shotgun (WGS) entry which is preliminary data.</text>
</comment>
<accession>A0A554X1Q3</accession>
<dbReference type="Proteomes" id="UP000318542">
    <property type="component" value="Unassembled WGS sequence"/>
</dbReference>
<evidence type="ECO:0000256" key="1">
    <source>
        <dbReference type="ARBA" id="ARBA00007074"/>
    </source>
</evidence>
<dbReference type="RefSeq" id="WP_143902101.1">
    <property type="nucleotide sequence ID" value="NZ_VJOL01000020.1"/>
</dbReference>
<dbReference type="AlphaFoldDB" id="A0A554X1Q3"/>
<dbReference type="InterPro" id="IPR051202">
    <property type="entry name" value="Peptidase_C40"/>
</dbReference>
<proteinExistence type="inferred from homology"/>
<protein>
    <submittedName>
        <fullName evidence="7">Murein DD-endopeptidase MepH</fullName>
        <ecNumber evidence="7">3.4.-.-</ecNumber>
    </submittedName>
</protein>
<dbReference type="PROSITE" id="PS51257">
    <property type="entry name" value="PROKAR_LIPOPROTEIN"/>
    <property type="match status" value="1"/>
</dbReference>
<keyword evidence="5" id="KW-0732">Signal</keyword>
<dbReference type="GO" id="GO:0008234">
    <property type="term" value="F:cysteine-type peptidase activity"/>
    <property type="evidence" value="ECO:0007669"/>
    <property type="project" value="UniProtKB-KW"/>
</dbReference>
<dbReference type="GO" id="GO:0006508">
    <property type="term" value="P:proteolysis"/>
    <property type="evidence" value="ECO:0007669"/>
    <property type="project" value="UniProtKB-KW"/>
</dbReference>
<dbReference type="EMBL" id="VJOL01000020">
    <property type="protein sequence ID" value="TSE29764.1"/>
    <property type="molecule type" value="Genomic_DNA"/>
</dbReference>
<feature type="signal peptide" evidence="5">
    <location>
        <begin position="1"/>
        <end position="32"/>
    </location>
</feature>
<evidence type="ECO:0000259" key="6">
    <source>
        <dbReference type="PROSITE" id="PS51935"/>
    </source>
</evidence>
<name>A0A554X1Q3_9BURK</name>
<evidence type="ECO:0000313" key="7">
    <source>
        <dbReference type="EMBL" id="TSE29764.1"/>
    </source>
</evidence>
<keyword evidence="2" id="KW-0645">Protease</keyword>
<dbReference type="SUPFAM" id="SSF54001">
    <property type="entry name" value="Cysteine proteinases"/>
    <property type="match status" value="1"/>
</dbReference>